<evidence type="ECO:0000256" key="1">
    <source>
        <dbReference type="SAM" id="Phobius"/>
    </source>
</evidence>
<protein>
    <submittedName>
        <fullName evidence="3">Type I toxin-antitoxin system Fst family toxin</fullName>
    </submittedName>
</protein>
<evidence type="ECO:0000313" key="4">
    <source>
        <dbReference type="Proteomes" id="UP000388452"/>
    </source>
</evidence>
<feature type="transmembrane region" description="Helical" evidence="1">
    <location>
        <begin position="6"/>
        <end position="25"/>
    </location>
</feature>
<keyword evidence="3" id="KW-0614">Plasmid</keyword>
<proteinExistence type="predicted"/>
<reference evidence="3 4" key="1">
    <citation type="submission" date="2019-10" db="EMBL/GenBank/DDBJ databases">
        <title>Genome sequencing of Lactobacillus manihotivorans.</title>
        <authorList>
            <person name="Kim K."/>
        </authorList>
    </citation>
    <scope>NUCLEOTIDE SEQUENCE [LARGE SCALE GENOMIC DNA]</scope>
    <source>
        <strain evidence="3 4">LM010</strain>
        <plasmid evidence="3 4">unnamed1</plasmid>
    </source>
</reference>
<geneLocation type="plasmid" evidence="3 4">
    <name>unnamed1</name>
</geneLocation>
<name>A0A5P8JV97_9LACO</name>
<dbReference type="RefSeq" id="WP_152164671.1">
    <property type="nucleotide sequence ID" value="NZ_CP045068.1"/>
</dbReference>
<keyword evidence="1" id="KW-1133">Transmembrane helix</keyword>
<keyword evidence="1" id="KW-0812">Transmembrane</keyword>
<organism evidence="3 4">
    <name type="scientific">Lacticaseibacillus manihotivorans</name>
    <dbReference type="NCBI Taxonomy" id="88233"/>
    <lineage>
        <taxon>Bacteria</taxon>
        <taxon>Bacillati</taxon>
        <taxon>Bacillota</taxon>
        <taxon>Bacilli</taxon>
        <taxon>Lactobacillales</taxon>
        <taxon>Lactobacillaceae</taxon>
        <taxon>Lacticaseibacillus</taxon>
    </lineage>
</organism>
<sequence>MSSFLSEVIAPIVVGIVIATYADWLDRHR</sequence>
<evidence type="ECO:0000313" key="2">
    <source>
        <dbReference type="EMBL" id="QFQ90740.1"/>
    </source>
</evidence>
<accession>A0A5P8JV97</accession>
<dbReference type="EMBL" id="CP045069">
    <property type="protein sequence ID" value="QFQ93063.1"/>
    <property type="molecule type" value="Genomic_DNA"/>
</dbReference>
<dbReference type="AlphaFoldDB" id="A0A5P8JV97"/>
<evidence type="ECO:0000313" key="3">
    <source>
        <dbReference type="EMBL" id="QFQ93063.1"/>
    </source>
</evidence>
<dbReference type="Proteomes" id="UP000388452">
    <property type="component" value="Chromosome"/>
</dbReference>
<gene>
    <name evidence="2" type="ORF">LM010_04555</name>
    <name evidence="3" type="ORF">LM010_16645</name>
</gene>
<keyword evidence="1" id="KW-0472">Membrane</keyword>
<dbReference type="Proteomes" id="UP000388452">
    <property type="component" value="Plasmid unnamed1"/>
</dbReference>
<dbReference type="EMBL" id="CP045068">
    <property type="protein sequence ID" value="QFQ90740.1"/>
    <property type="molecule type" value="Genomic_DNA"/>
</dbReference>
<dbReference type="NCBIfam" id="NF033608">
    <property type="entry name" value="type_I_tox_Fst"/>
    <property type="match status" value="1"/>
</dbReference>